<dbReference type="InterPro" id="IPR007110">
    <property type="entry name" value="Ig-like_dom"/>
</dbReference>
<keyword evidence="1" id="KW-0732">Signal</keyword>
<dbReference type="PANTHER" id="PTHR11481">
    <property type="entry name" value="IMMUNOGLOBULIN FC RECEPTOR"/>
    <property type="match status" value="1"/>
</dbReference>
<dbReference type="PANTHER" id="PTHR11481:SF112">
    <property type="entry name" value="FC RECEPTOR-LIKE PROTEIN 4-RELATED"/>
    <property type="match status" value="1"/>
</dbReference>
<feature type="domain" description="Ig-like" evidence="4">
    <location>
        <begin position="1"/>
        <end position="53"/>
    </location>
</feature>
<evidence type="ECO:0000313" key="6">
    <source>
        <dbReference type="Proteomes" id="UP001044222"/>
    </source>
</evidence>
<proteinExistence type="predicted"/>
<accession>A0A9D3RLR7</accession>
<dbReference type="Proteomes" id="UP001044222">
    <property type="component" value="Chromosome 14"/>
</dbReference>
<dbReference type="GO" id="GO:0004888">
    <property type="term" value="F:transmembrane signaling receptor activity"/>
    <property type="evidence" value="ECO:0007669"/>
    <property type="project" value="TreeGrafter"/>
</dbReference>
<organism evidence="5 6">
    <name type="scientific">Anguilla anguilla</name>
    <name type="common">European freshwater eel</name>
    <name type="synonym">Muraena anguilla</name>
    <dbReference type="NCBI Taxonomy" id="7936"/>
    <lineage>
        <taxon>Eukaryota</taxon>
        <taxon>Metazoa</taxon>
        <taxon>Chordata</taxon>
        <taxon>Craniata</taxon>
        <taxon>Vertebrata</taxon>
        <taxon>Euteleostomi</taxon>
        <taxon>Actinopterygii</taxon>
        <taxon>Neopterygii</taxon>
        <taxon>Teleostei</taxon>
        <taxon>Anguilliformes</taxon>
        <taxon>Anguillidae</taxon>
        <taxon>Anguilla</taxon>
    </lineage>
</organism>
<keyword evidence="3" id="KW-0812">Transmembrane</keyword>
<feature type="transmembrane region" description="Helical" evidence="3">
    <location>
        <begin position="257"/>
        <end position="279"/>
    </location>
</feature>
<protein>
    <recommendedName>
        <fullName evidence="4">Ig-like domain-containing protein</fullName>
    </recommendedName>
</protein>
<evidence type="ECO:0000256" key="3">
    <source>
        <dbReference type="SAM" id="Phobius"/>
    </source>
</evidence>
<dbReference type="PROSITE" id="PS50835">
    <property type="entry name" value="IG_LIKE"/>
    <property type="match status" value="3"/>
</dbReference>
<dbReference type="GO" id="GO:0009897">
    <property type="term" value="C:external side of plasma membrane"/>
    <property type="evidence" value="ECO:0007669"/>
    <property type="project" value="TreeGrafter"/>
</dbReference>
<dbReference type="GO" id="GO:0007166">
    <property type="term" value="P:cell surface receptor signaling pathway"/>
    <property type="evidence" value="ECO:0007669"/>
    <property type="project" value="TreeGrafter"/>
</dbReference>
<dbReference type="InterPro" id="IPR036179">
    <property type="entry name" value="Ig-like_dom_sf"/>
</dbReference>
<dbReference type="InterPro" id="IPR003599">
    <property type="entry name" value="Ig_sub"/>
</dbReference>
<dbReference type="AlphaFoldDB" id="A0A9D3RLR7"/>
<evidence type="ECO:0000313" key="5">
    <source>
        <dbReference type="EMBL" id="KAG5835289.1"/>
    </source>
</evidence>
<dbReference type="InterPro" id="IPR050488">
    <property type="entry name" value="Ig_Fc_receptor"/>
</dbReference>
<evidence type="ECO:0000256" key="2">
    <source>
        <dbReference type="ARBA" id="ARBA00023157"/>
    </source>
</evidence>
<dbReference type="EMBL" id="JAFIRN010000014">
    <property type="protein sequence ID" value="KAG5835289.1"/>
    <property type="molecule type" value="Genomic_DNA"/>
</dbReference>
<keyword evidence="3" id="KW-0472">Membrane</keyword>
<keyword evidence="6" id="KW-1185">Reference proteome</keyword>
<dbReference type="InterPro" id="IPR003598">
    <property type="entry name" value="Ig_sub2"/>
</dbReference>
<sequence length="355" mass="39029">MHKWYRDGQELPVGTAGDTYEILSAVQSGSGTYTCKGQHKERVLYTGSSNVVTLKVNGEAPKPLLTPDPTSGEIFTGDTVTLSCRVGTDPAGWEYLWYKETQGAALTSTDSSSTDESCYTIHSAAVSHGGEYWCRARRGKPALYTPYSDSLQLSITARPQAVLTLETAWTEIFRSDSLTLRCQVEGSSAEWNYTWYRDGRHLPLDPSGDRLTLSSGNDSYSSEYKCRGNRTGQPSYTEISEGFRANNIGLSGLKRKVLVSVASSVLLGLILTVLGCVCLRKKRKLAYKMTPQNDMFLSKPPTENLYGDDSNEEQSTEANAACSIELYSILDLKTKTEVLPPKQNPEDLTSFKAGQ</sequence>
<evidence type="ECO:0000256" key="1">
    <source>
        <dbReference type="ARBA" id="ARBA00022729"/>
    </source>
</evidence>
<dbReference type="Gene3D" id="2.60.40.10">
    <property type="entry name" value="Immunoglobulins"/>
    <property type="match status" value="3"/>
</dbReference>
<feature type="domain" description="Ig-like" evidence="4">
    <location>
        <begin position="159"/>
        <end position="240"/>
    </location>
</feature>
<evidence type="ECO:0000259" key="4">
    <source>
        <dbReference type="PROSITE" id="PS50835"/>
    </source>
</evidence>
<name>A0A9D3RLR7_ANGAN</name>
<dbReference type="InterPro" id="IPR013783">
    <property type="entry name" value="Ig-like_fold"/>
</dbReference>
<keyword evidence="2" id="KW-1015">Disulfide bond</keyword>
<dbReference type="Pfam" id="PF13927">
    <property type="entry name" value="Ig_3"/>
    <property type="match status" value="2"/>
</dbReference>
<reference evidence="5" key="1">
    <citation type="submission" date="2021-01" db="EMBL/GenBank/DDBJ databases">
        <title>A chromosome-scale assembly of European eel, Anguilla anguilla.</title>
        <authorList>
            <person name="Henkel C."/>
            <person name="Jong-Raadsen S.A."/>
            <person name="Dufour S."/>
            <person name="Weltzien F.-A."/>
            <person name="Palstra A.P."/>
            <person name="Pelster B."/>
            <person name="Spaink H.P."/>
            <person name="Van Den Thillart G.E."/>
            <person name="Jansen H."/>
            <person name="Zahm M."/>
            <person name="Klopp C."/>
            <person name="Cedric C."/>
            <person name="Louis A."/>
            <person name="Berthelot C."/>
            <person name="Parey E."/>
            <person name="Roest Crollius H."/>
            <person name="Montfort J."/>
            <person name="Robinson-Rechavi M."/>
            <person name="Bucao C."/>
            <person name="Bouchez O."/>
            <person name="Gislard M."/>
            <person name="Lluch J."/>
            <person name="Milhes M."/>
            <person name="Lampietro C."/>
            <person name="Lopez Roques C."/>
            <person name="Donnadieu C."/>
            <person name="Braasch I."/>
            <person name="Desvignes T."/>
            <person name="Postlethwait J."/>
            <person name="Bobe J."/>
            <person name="Guiguen Y."/>
            <person name="Dirks R."/>
        </authorList>
    </citation>
    <scope>NUCLEOTIDE SEQUENCE</scope>
    <source>
        <strain evidence="5">Tag_6206</strain>
        <tissue evidence="5">Liver</tissue>
    </source>
</reference>
<dbReference type="GO" id="GO:0006955">
    <property type="term" value="P:immune response"/>
    <property type="evidence" value="ECO:0007669"/>
    <property type="project" value="TreeGrafter"/>
</dbReference>
<keyword evidence="3" id="KW-1133">Transmembrane helix</keyword>
<gene>
    <name evidence="5" type="ORF">ANANG_G00242290</name>
</gene>
<feature type="domain" description="Ig-like" evidence="4">
    <location>
        <begin position="61"/>
        <end position="154"/>
    </location>
</feature>
<comment type="caution">
    <text evidence="5">The sequence shown here is derived from an EMBL/GenBank/DDBJ whole genome shotgun (WGS) entry which is preliminary data.</text>
</comment>
<dbReference type="SMART" id="SM00409">
    <property type="entry name" value="IG"/>
    <property type="match status" value="2"/>
</dbReference>
<dbReference type="SMART" id="SM00408">
    <property type="entry name" value="IGc2"/>
    <property type="match status" value="2"/>
</dbReference>
<dbReference type="SUPFAM" id="SSF48726">
    <property type="entry name" value="Immunoglobulin"/>
    <property type="match status" value="3"/>
</dbReference>